<organism evidence="3 4">
    <name type="scientific">Polarella glacialis</name>
    <name type="common">Dinoflagellate</name>
    <dbReference type="NCBI Taxonomy" id="89957"/>
    <lineage>
        <taxon>Eukaryota</taxon>
        <taxon>Sar</taxon>
        <taxon>Alveolata</taxon>
        <taxon>Dinophyceae</taxon>
        <taxon>Suessiales</taxon>
        <taxon>Suessiaceae</taxon>
        <taxon>Polarella</taxon>
    </lineage>
</organism>
<dbReference type="Proteomes" id="UP000626109">
    <property type="component" value="Unassembled WGS sequence"/>
</dbReference>
<dbReference type="AlphaFoldDB" id="A0A813III8"/>
<feature type="coiled-coil region" evidence="1">
    <location>
        <begin position="256"/>
        <end position="308"/>
    </location>
</feature>
<reference evidence="3" key="1">
    <citation type="submission" date="2021-02" db="EMBL/GenBank/DDBJ databases">
        <authorList>
            <person name="Dougan E. K."/>
            <person name="Rhodes N."/>
            <person name="Thang M."/>
            <person name="Chan C."/>
        </authorList>
    </citation>
    <scope>NUCLEOTIDE SEQUENCE</scope>
</reference>
<name>A0A813III8_POLGL</name>
<keyword evidence="1" id="KW-0175">Coiled coil</keyword>
<evidence type="ECO:0000313" key="3">
    <source>
        <dbReference type="EMBL" id="CAE8650289.1"/>
    </source>
</evidence>
<feature type="compositionally biased region" description="Polar residues" evidence="2">
    <location>
        <begin position="14"/>
        <end position="23"/>
    </location>
</feature>
<accession>A0A813III8</accession>
<evidence type="ECO:0000256" key="1">
    <source>
        <dbReference type="SAM" id="Coils"/>
    </source>
</evidence>
<evidence type="ECO:0000313" key="4">
    <source>
        <dbReference type="Proteomes" id="UP000626109"/>
    </source>
</evidence>
<feature type="compositionally biased region" description="Low complexity" evidence="2">
    <location>
        <begin position="132"/>
        <end position="143"/>
    </location>
</feature>
<sequence>MANIWTPQFALSPADSSAATSSGPPEAKPPAAKERKTQHIASVPAVTDNSAAEQPVLEEDGQLSEQQQDTNSNRGSFTSSSRASQYTLQLLQARANEATALAVAATAQKELLQAQSDFESMSRSDSARTPVSQSHSRPPSQRSAFPSPFRPEQLSAASVLGTIIGGDDEVFLSSDGMWGPFHVLQPPQTLPMPPPAQSTSISFTSSGILPTAAVEEHFIGDELPCARSSDGSLRSTRSVRELSHILEERVAQNHLIQQQQQAIIASRAKVTALQQQVNAPQQHAHERLDALQNNLLQAQNELLRREDEIERNRAAIAEQVRAETDRQRAQAIQLEYDQHEALQMRAQHERAIAELNRQYAAASSSLADQREQLQQRAREVQATAATSIYNVRMSAEVDANSLIQAATAALDEKIRLQAEHFQMQFAI</sequence>
<gene>
    <name evidence="3" type="ORF">PGLA2088_LOCUS8153</name>
</gene>
<feature type="region of interest" description="Disordered" evidence="2">
    <location>
        <begin position="116"/>
        <end position="149"/>
    </location>
</feature>
<feature type="coiled-coil region" evidence="1">
    <location>
        <begin position="338"/>
        <end position="383"/>
    </location>
</feature>
<dbReference type="EMBL" id="CAJNNW010008704">
    <property type="protein sequence ID" value="CAE8650289.1"/>
    <property type="molecule type" value="Genomic_DNA"/>
</dbReference>
<feature type="compositionally biased region" description="Polar residues" evidence="2">
    <location>
        <begin position="63"/>
        <end position="83"/>
    </location>
</feature>
<feature type="region of interest" description="Disordered" evidence="2">
    <location>
        <begin position="1"/>
        <end position="83"/>
    </location>
</feature>
<evidence type="ECO:0000256" key="2">
    <source>
        <dbReference type="SAM" id="MobiDB-lite"/>
    </source>
</evidence>
<proteinExistence type="predicted"/>
<protein>
    <submittedName>
        <fullName evidence="3">Uncharacterized protein</fullName>
    </submittedName>
</protein>
<comment type="caution">
    <text evidence="3">The sequence shown here is derived from an EMBL/GenBank/DDBJ whole genome shotgun (WGS) entry which is preliminary data.</text>
</comment>